<dbReference type="WBParaSite" id="nRc.2.0.1.t13116-RA">
    <property type="protein sequence ID" value="nRc.2.0.1.t13116-RA"/>
    <property type="gene ID" value="nRc.2.0.1.g13116"/>
</dbReference>
<protein>
    <submittedName>
        <fullName evidence="3">Uncharacterized protein</fullName>
    </submittedName>
</protein>
<name>A0A915IFZ9_ROMCU</name>
<evidence type="ECO:0000313" key="3">
    <source>
        <dbReference type="WBParaSite" id="nRc.2.0.1.t13116-RA"/>
    </source>
</evidence>
<sequence>MLQKKLKKIKRKEKQFGAKTAGAEKASAEMTQCRTGKRPNGGAEVGAPEWRHRNFDAHTQPSPPEHSLLFSQQRECRSAEEDNGSDHRPLWVENEGKIPTASTAAEKEDEDVISASNQDHLFKKPSSMNLLKRGDSLQPPIK</sequence>
<evidence type="ECO:0000313" key="2">
    <source>
        <dbReference type="Proteomes" id="UP000887565"/>
    </source>
</evidence>
<proteinExistence type="predicted"/>
<reference evidence="3" key="1">
    <citation type="submission" date="2022-11" db="UniProtKB">
        <authorList>
            <consortium name="WormBaseParasite"/>
        </authorList>
    </citation>
    <scope>IDENTIFICATION</scope>
</reference>
<dbReference type="Proteomes" id="UP000887565">
    <property type="component" value="Unplaced"/>
</dbReference>
<feature type="region of interest" description="Disordered" evidence="1">
    <location>
        <begin position="1"/>
        <end position="142"/>
    </location>
</feature>
<feature type="compositionally biased region" description="Basic residues" evidence="1">
    <location>
        <begin position="1"/>
        <end position="13"/>
    </location>
</feature>
<accession>A0A915IFZ9</accession>
<evidence type="ECO:0000256" key="1">
    <source>
        <dbReference type="SAM" id="MobiDB-lite"/>
    </source>
</evidence>
<dbReference type="AlphaFoldDB" id="A0A915IFZ9"/>
<feature type="compositionally biased region" description="Basic and acidic residues" evidence="1">
    <location>
        <begin position="74"/>
        <end position="96"/>
    </location>
</feature>
<organism evidence="2 3">
    <name type="scientific">Romanomermis culicivorax</name>
    <name type="common">Nematode worm</name>
    <dbReference type="NCBI Taxonomy" id="13658"/>
    <lineage>
        <taxon>Eukaryota</taxon>
        <taxon>Metazoa</taxon>
        <taxon>Ecdysozoa</taxon>
        <taxon>Nematoda</taxon>
        <taxon>Enoplea</taxon>
        <taxon>Dorylaimia</taxon>
        <taxon>Mermithida</taxon>
        <taxon>Mermithoidea</taxon>
        <taxon>Mermithidae</taxon>
        <taxon>Romanomermis</taxon>
    </lineage>
</organism>
<keyword evidence="2" id="KW-1185">Reference proteome</keyword>